<keyword evidence="3" id="KW-0653">Protein transport</keyword>
<feature type="region of interest" description="Disordered" evidence="4">
    <location>
        <begin position="75"/>
        <end position="102"/>
    </location>
</feature>
<organism evidence="5 6">
    <name type="scientific">Coptis chinensis</name>
    <dbReference type="NCBI Taxonomy" id="261450"/>
    <lineage>
        <taxon>Eukaryota</taxon>
        <taxon>Viridiplantae</taxon>
        <taxon>Streptophyta</taxon>
        <taxon>Embryophyta</taxon>
        <taxon>Tracheophyta</taxon>
        <taxon>Spermatophyta</taxon>
        <taxon>Magnoliopsida</taxon>
        <taxon>Ranunculales</taxon>
        <taxon>Ranunculaceae</taxon>
        <taxon>Coptidoideae</taxon>
        <taxon>Coptis</taxon>
    </lineage>
</organism>
<evidence type="ECO:0000256" key="3">
    <source>
        <dbReference type="ARBA" id="ARBA00022927"/>
    </source>
</evidence>
<dbReference type="GO" id="GO:0015031">
    <property type="term" value="P:protein transport"/>
    <property type="evidence" value="ECO:0007669"/>
    <property type="project" value="UniProtKB-KW"/>
</dbReference>
<evidence type="ECO:0000313" key="6">
    <source>
        <dbReference type="Proteomes" id="UP000631114"/>
    </source>
</evidence>
<name>A0A835I2I7_9MAGN</name>
<dbReference type="Gene3D" id="1.25.10.10">
    <property type="entry name" value="Leucine-rich Repeat Variant"/>
    <property type="match status" value="1"/>
</dbReference>
<dbReference type="Proteomes" id="UP000631114">
    <property type="component" value="Unassembled WGS sequence"/>
</dbReference>
<evidence type="ECO:0000256" key="4">
    <source>
        <dbReference type="SAM" id="MobiDB-lite"/>
    </source>
</evidence>
<dbReference type="EMBL" id="JADFTS010000004">
    <property type="protein sequence ID" value="KAF9610126.1"/>
    <property type="molecule type" value="Genomic_DNA"/>
</dbReference>
<keyword evidence="2" id="KW-0813">Transport</keyword>
<dbReference type="AlphaFoldDB" id="A0A835I2I7"/>
<protein>
    <submittedName>
        <fullName evidence="5">Uncharacterized protein</fullName>
    </submittedName>
</protein>
<evidence type="ECO:0000256" key="1">
    <source>
        <dbReference type="ARBA" id="ARBA00010394"/>
    </source>
</evidence>
<sequence>MKKAKLSPCLLGLNETDKEMGESGGVNKFAQMVDDCGGLDKIENMQTYDNNEIYEKAVKLLEKYWLEDEKEEHNFQDGVDGTPQGFNFGSDKPPPPGGFKFG</sequence>
<dbReference type="InterPro" id="IPR032413">
    <property type="entry name" value="Arm_3"/>
</dbReference>
<keyword evidence="6" id="KW-1185">Reference proteome</keyword>
<dbReference type="InterPro" id="IPR016024">
    <property type="entry name" value="ARM-type_fold"/>
</dbReference>
<dbReference type="SUPFAM" id="SSF48371">
    <property type="entry name" value="ARM repeat"/>
    <property type="match status" value="1"/>
</dbReference>
<gene>
    <name evidence="5" type="ORF">IFM89_019991</name>
</gene>
<accession>A0A835I2I7</accession>
<proteinExistence type="inferred from homology"/>
<dbReference type="InterPro" id="IPR011989">
    <property type="entry name" value="ARM-like"/>
</dbReference>
<dbReference type="OrthoDB" id="1935265at2759"/>
<dbReference type="Pfam" id="PF16186">
    <property type="entry name" value="Arm_3"/>
    <property type="match status" value="1"/>
</dbReference>
<evidence type="ECO:0000313" key="5">
    <source>
        <dbReference type="EMBL" id="KAF9610126.1"/>
    </source>
</evidence>
<feature type="compositionally biased region" description="Pro residues" evidence="4">
    <location>
        <begin position="92"/>
        <end position="102"/>
    </location>
</feature>
<comment type="similarity">
    <text evidence="1">Belongs to the importin alpha family.</text>
</comment>
<comment type="caution">
    <text evidence="5">The sequence shown here is derived from an EMBL/GenBank/DDBJ whole genome shotgun (WGS) entry which is preliminary data.</text>
</comment>
<reference evidence="5 6" key="1">
    <citation type="submission" date="2020-10" db="EMBL/GenBank/DDBJ databases">
        <title>The Coptis chinensis genome and diversification of protoberbering-type alkaloids.</title>
        <authorList>
            <person name="Wang B."/>
            <person name="Shu S."/>
            <person name="Song C."/>
            <person name="Liu Y."/>
        </authorList>
    </citation>
    <scope>NUCLEOTIDE SEQUENCE [LARGE SCALE GENOMIC DNA]</scope>
    <source>
        <strain evidence="5">HL-2020</strain>
        <tissue evidence="5">Leaf</tissue>
    </source>
</reference>
<dbReference type="PANTHER" id="PTHR23316">
    <property type="entry name" value="IMPORTIN ALPHA"/>
    <property type="match status" value="1"/>
</dbReference>
<evidence type="ECO:0000256" key="2">
    <source>
        <dbReference type="ARBA" id="ARBA00022448"/>
    </source>
</evidence>